<feature type="region of interest" description="Disordered" evidence="1">
    <location>
        <begin position="1"/>
        <end position="34"/>
    </location>
</feature>
<dbReference type="PANTHER" id="PTHR15245:SF20">
    <property type="entry name" value="SYMPLEKIN"/>
    <property type="match status" value="1"/>
</dbReference>
<dbReference type="Proteomes" id="UP001482620">
    <property type="component" value="Unassembled WGS sequence"/>
</dbReference>
<evidence type="ECO:0000313" key="2">
    <source>
        <dbReference type="EMBL" id="MEQ2250217.1"/>
    </source>
</evidence>
<evidence type="ECO:0000313" key="3">
    <source>
        <dbReference type="Proteomes" id="UP001482620"/>
    </source>
</evidence>
<proteinExistence type="predicted"/>
<dbReference type="PANTHER" id="PTHR15245">
    <property type="entry name" value="SYMPLEKIN-RELATED"/>
    <property type="match status" value="1"/>
</dbReference>
<organism evidence="2 3">
    <name type="scientific">Ilyodon furcidens</name>
    <name type="common">goldbreast splitfin</name>
    <dbReference type="NCBI Taxonomy" id="33524"/>
    <lineage>
        <taxon>Eukaryota</taxon>
        <taxon>Metazoa</taxon>
        <taxon>Chordata</taxon>
        <taxon>Craniata</taxon>
        <taxon>Vertebrata</taxon>
        <taxon>Euteleostomi</taxon>
        <taxon>Actinopterygii</taxon>
        <taxon>Neopterygii</taxon>
        <taxon>Teleostei</taxon>
        <taxon>Neoteleostei</taxon>
        <taxon>Acanthomorphata</taxon>
        <taxon>Ovalentaria</taxon>
        <taxon>Atherinomorphae</taxon>
        <taxon>Cyprinodontiformes</taxon>
        <taxon>Goodeidae</taxon>
        <taxon>Ilyodon</taxon>
    </lineage>
</organism>
<gene>
    <name evidence="2" type="ORF">ILYODFUR_037623</name>
</gene>
<reference evidence="2 3" key="1">
    <citation type="submission" date="2021-06" db="EMBL/GenBank/DDBJ databases">
        <authorList>
            <person name="Palmer J.M."/>
        </authorList>
    </citation>
    <scope>NUCLEOTIDE SEQUENCE [LARGE SCALE GENOMIC DNA]</scope>
    <source>
        <strain evidence="3">if_2019</strain>
        <tissue evidence="2">Muscle</tissue>
    </source>
</reference>
<name>A0ABV0UYH3_9TELE</name>
<feature type="compositionally biased region" description="Basic and acidic residues" evidence="1">
    <location>
        <begin position="14"/>
        <end position="34"/>
    </location>
</feature>
<evidence type="ECO:0000256" key="1">
    <source>
        <dbReference type="SAM" id="MobiDB-lite"/>
    </source>
</evidence>
<comment type="caution">
    <text evidence="2">The sequence shown here is derived from an EMBL/GenBank/DDBJ whole genome shotgun (WGS) entry which is preliminary data.</text>
</comment>
<sequence length="212" mass="23549">MTTSFFYISGLEQSKAREDEGGKEDQTEDDSAAKDVLIKRKLSTVMMGQAISVVGGYTEKPPTTEAPAVKRLPEPILPSAQTKMTGAGGRKKVFRLADVVQPLSDSQIGILSSKAVKRILHSEKAITQSGMSHVRVKLLSRLVTQFEGMMKEEVLEYILEDIRTRSDLAFSLLYQEYNTYLSQLPAGLLDSYDHCLYTLLSGLQEKPEQRDG</sequence>
<dbReference type="InterPro" id="IPR021850">
    <property type="entry name" value="Symplekin/Pta1"/>
</dbReference>
<accession>A0ABV0UYH3</accession>
<keyword evidence="3" id="KW-1185">Reference proteome</keyword>
<protein>
    <submittedName>
        <fullName evidence="2">Uncharacterized protein</fullName>
    </submittedName>
</protein>
<dbReference type="EMBL" id="JAHRIQ010089560">
    <property type="protein sequence ID" value="MEQ2250217.1"/>
    <property type="molecule type" value="Genomic_DNA"/>
</dbReference>